<name>A0A5J5A0N5_9ASTE</name>
<sequence length="186" mass="20635">MEKSMTSMSKALSSKARTADSQEESSWTFYFEDFLCDNNEDNSFSSGYESHSLVSDAASSAAAKKFAEGFSLDKSCKKLSFKKRKTKGVLVDDALEDTASSPVNSPKVCYLNQVEKNRKEKADIDISEEKDGTPGQTGERSELGGIGRDGDHSELKKKGLCLVPVSMFSNYLADFDRLRLEEHSRR</sequence>
<accession>A0A5J5A0N5</accession>
<evidence type="ECO:0000313" key="2">
    <source>
        <dbReference type="EMBL" id="KAA8523714.1"/>
    </source>
</evidence>
<keyword evidence="3" id="KW-1185">Reference proteome</keyword>
<feature type="compositionally biased region" description="Basic and acidic residues" evidence="1">
    <location>
        <begin position="120"/>
        <end position="132"/>
    </location>
</feature>
<dbReference type="OrthoDB" id="779856at2759"/>
<dbReference type="Proteomes" id="UP000325577">
    <property type="component" value="Linkage Group LG4"/>
</dbReference>
<dbReference type="GO" id="GO:0010089">
    <property type="term" value="P:xylem development"/>
    <property type="evidence" value="ECO:0007669"/>
    <property type="project" value="InterPro"/>
</dbReference>
<reference evidence="2 3" key="1">
    <citation type="submission" date="2019-09" db="EMBL/GenBank/DDBJ databases">
        <title>A chromosome-level genome assembly of the Chinese tupelo Nyssa sinensis.</title>
        <authorList>
            <person name="Yang X."/>
            <person name="Kang M."/>
            <person name="Yang Y."/>
            <person name="Xiong H."/>
            <person name="Wang M."/>
            <person name="Zhang Z."/>
            <person name="Wang Z."/>
            <person name="Wu H."/>
            <person name="Ma T."/>
            <person name="Liu J."/>
            <person name="Xi Z."/>
        </authorList>
    </citation>
    <scope>NUCLEOTIDE SEQUENCE [LARGE SCALE GENOMIC DNA]</scope>
    <source>
        <strain evidence="2">J267</strain>
        <tissue evidence="2">Leaf</tissue>
    </source>
</reference>
<dbReference type="PANTHER" id="PTHR33974">
    <property type="entry name" value="VASCULAR-RELATED UNKNOWN PROTEIN 1-RELATED"/>
    <property type="match status" value="1"/>
</dbReference>
<evidence type="ECO:0000256" key="1">
    <source>
        <dbReference type="SAM" id="MobiDB-lite"/>
    </source>
</evidence>
<protein>
    <submittedName>
        <fullName evidence="2">Uncharacterized protein</fullName>
    </submittedName>
</protein>
<feature type="region of interest" description="Disordered" evidence="1">
    <location>
        <begin position="120"/>
        <end position="151"/>
    </location>
</feature>
<dbReference type="InterPro" id="IPR039280">
    <property type="entry name" value="VUP"/>
</dbReference>
<organism evidence="2 3">
    <name type="scientific">Nyssa sinensis</name>
    <dbReference type="NCBI Taxonomy" id="561372"/>
    <lineage>
        <taxon>Eukaryota</taxon>
        <taxon>Viridiplantae</taxon>
        <taxon>Streptophyta</taxon>
        <taxon>Embryophyta</taxon>
        <taxon>Tracheophyta</taxon>
        <taxon>Spermatophyta</taxon>
        <taxon>Magnoliopsida</taxon>
        <taxon>eudicotyledons</taxon>
        <taxon>Gunneridae</taxon>
        <taxon>Pentapetalae</taxon>
        <taxon>asterids</taxon>
        <taxon>Cornales</taxon>
        <taxon>Nyssaceae</taxon>
        <taxon>Nyssa</taxon>
    </lineage>
</organism>
<dbReference type="EMBL" id="CM018047">
    <property type="protein sequence ID" value="KAA8523714.1"/>
    <property type="molecule type" value="Genomic_DNA"/>
</dbReference>
<feature type="compositionally biased region" description="Polar residues" evidence="1">
    <location>
        <begin position="1"/>
        <end position="16"/>
    </location>
</feature>
<gene>
    <name evidence="2" type="ORF">F0562_010137</name>
</gene>
<feature type="region of interest" description="Disordered" evidence="1">
    <location>
        <begin position="1"/>
        <end position="25"/>
    </location>
</feature>
<dbReference type="PANTHER" id="PTHR33974:SF25">
    <property type="entry name" value="SMALL PHOSPHATASE-LIKE PROTEIN 2, PUTATIVE-RELATED"/>
    <property type="match status" value="1"/>
</dbReference>
<proteinExistence type="predicted"/>
<dbReference type="AlphaFoldDB" id="A0A5J5A0N5"/>
<evidence type="ECO:0000313" key="3">
    <source>
        <dbReference type="Proteomes" id="UP000325577"/>
    </source>
</evidence>